<protein>
    <submittedName>
        <fullName evidence="1">Uncharacterized protein</fullName>
    </submittedName>
</protein>
<organism evidence="1 2">
    <name type="scientific">Fundicoccus ignavus</name>
    <dbReference type="NCBI Taxonomy" id="2664442"/>
    <lineage>
        <taxon>Bacteria</taxon>
        <taxon>Bacillati</taxon>
        <taxon>Bacillota</taxon>
        <taxon>Bacilli</taxon>
        <taxon>Lactobacillales</taxon>
        <taxon>Aerococcaceae</taxon>
        <taxon>Fundicoccus</taxon>
    </lineage>
</organism>
<dbReference type="Proteomes" id="UP000440066">
    <property type="component" value="Unassembled WGS sequence"/>
</dbReference>
<dbReference type="RefSeq" id="WP_153831184.1">
    <property type="nucleotide sequence ID" value="NZ_WJQT01000001.1"/>
</dbReference>
<reference evidence="1 2" key="1">
    <citation type="submission" date="2019-11" db="EMBL/GenBank/DDBJ databases">
        <title>Characterisation of Fundicoccus ignavus gen. nov. sp. nov., a novel genus of the family Aerococcaceae from bulk tank milk.</title>
        <authorList>
            <person name="Siebert A."/>
            <person name="Huptas C."/>
            <person name="Wenning M."/>
            <person name="Scherer S."/>
            <person name="Doll E.V."/>
        </authorList>
    </citation>
    <scope>NUCLEOTIDE SEQUENCE [LARGE SCALE GENOMIC DNA]</scope>
    <source>
        <strain evidence="1 2">DSM 109652</strain>
    </source>
</reference>
<proteinExistence type="predicted"/>
<comment type="caution">
    <text evidence="1">The sequence shown here is derived from an EMBL/GenBank/DDBJ whole genome shotgun (WGS) entry which is preliminary data.</text>
</comment>
<sequence>MGEIRRELSVTLVQSRFKLLTVYERNSFTNATEAEWVAFMKERNPKIKVKYLKNDYIRF</sequence>
<evidence type="ECO:0000313" key="1">
    <source>
        <dbReference type="EMBL" id="MRJ46072.1"/>
    </source>
</evidence>
<name>A0A844BYT6_9LACT</name>
<evidence type="ECO:0000313" key="2">
    <source>
        <dbReference type="Proteomes" id="UP000440066"/>
    </source>
</evidence>
<accession>A0A844BYT6</accession>
<gene>
    <name evidence="1" type="ORF">GF867_00590</name>
</gene>
<dbReference type="EMBL" id="WJQT01000001">
    <property type="protein sequence ID" value="MRJ46072.1"/>
    <property type="molecule type" value="Genomic_DNA"/>
</dbReference>
<dbReference type="AlphaFoldDB" id="A0A844BYT6"/>